<keyword evidence="9" id="KW-0472">Membrane</keyword>
<keyword evidence="6" id="KW-0418">Kinase</keyword>
<evidence type="ECO:0000256" key="4">
    <source>
        <dbReference type="ARBA" id="ARBA00022679"/>
    </source>
</evidence>
<dbReference type="InterPro" id="IPR029151">
    <property type="entry name" value="Sensor-like_sf"/>
</dbReference>
<evidence type="ECO:0000256" key="1">
    <source>
        <dbReference type="ARBA" id="ARBA00000085"/>
    </source>
</evidence>
<evidence type="ECO:0000256" key="9">
    <source>
        <dbReference type="SAM" id="Phobius"/>
    </source>
</evidence>
<dbReference type="InterPro" id="IPR036890">
    <property type="entry name" value="HATPase_C_sf"/>
</dbReference>
<dbReference type="InterPro" id="IPR016120">
    <property type="entry name" value="Sig_transdc_His_kin_SpoOB"/>
</dbReference>
<evidence type="ECO:0000256" key="7">
    <source>
        <dbReference type="ARBA" id="ARBA00022840"/>
    </source>
</evidence>
<protein>
    <recommendedName>
        <fullName evidence="2">histidine kinase</fullName>
        <ecNumber evidence="2">2.7.13.3</ecNumber>
    </recommendedName>
</protein>
<dbReference type="Gene3D" id="3.30.450.20">
    <property type="entry name" value="PAS domain"/>
    <property type="match status" value="2"/>
</dbReference>
<feature type="region of interest" description="Disordered" evidence="8">
    <location>
        <begin position="656"/>
        <end position="682"/>
    </location>
</feature>
<evidence type="ECO:0000313" key="11">
    <source>
        <dbReference type="EMBL" id="RII42800.1"/>
    </source>
</evidence>
<comment type="caution">
    <text evidence="11">The sequence shown here is derived from an EMBL/GenBank/DDBJ whole genome shotgun (WGS) entry which is preliminary data.</text>
</comment>
<dbReference type="Gene3D" id="1.10.287.130">
    <property type="match status" value="1"/>
</dbReference>
<keyword evidence="12" id="KW-1185">Reference proteome</keyword>
<name>A0A399JCJ7_9MICC</name>
<feature type="transmembrane region" description="Helical" evidence="9">
    <location>
        <begin position="267"/>
        <end position="287"/>
    </location>
</feature>
<evidence type="ECO:0000256" key="2">
    <source>
        <dbReference type="ARBA" id="ARBA00012438"/>
    </source>
</evidence>
<dbReference type="SUPFAM" id="SSF55890">
    <property type="entry name" value="Sporulation response regulatory protein Spo0B"/>
    <property type="match status" value="1"/>
</dbReference>
<dbReference type="InterPro" id="IPR050980">
    <property type="entry name" value="2C_sensor_his_kinase"/>
</dbReference>
<evidence type="ECO:0000313" key="12">
    <source>
        <dbReference type="Proteomes" id="UP000265419"/>
    </source>
</evidence>
<dbReference type="Gene3D" id="3.30.565.10">
    <property type="entry name" value="Histidine kinase-like ATPase, C-terminal domain"/>
    <property type="match status" value="1"/>
</dbReference>
<gene>
    <name evidence="11" type="ORF">DWB68_05555</name>
</gene>
<dbReference type="PANTHER" id="PTHR44936">
    <property type="entry name" value="SENSOR PROTEIN CREC"/>
    <property type="match status" value="1"/>
</dbReference>
<evidence type="ECO:0000256" key="5">
    <source>
        <dbReference type="ARBA" id="ARBA00022741"/>
    </source>
</evidence>
<feature type="domain" description="Histidine kinase" evidence="10">
    <location>
        <begin position="534"/>
        <end position="645"/>
    </location>
</feature>
<dbReference type="Pfam" id="PF02518">
    <property type="entry name" value="HATPase_c"/>
    <property type="match status" value="1"/>
</dbReference>
<dbReference type="EC" id="2.7.13.3" evidence="2"/>
<keyword evidence="5" id="KW-0547">Nucleotide-binding</keyword>
<dbReference type="GO" id="GO:0005524">
    <property type="term" value="F:ATP binding"/>
    <property type="evidence" value="ECO:0007669"/>
    <property type="project" value="UniProtKB-KW"/>
</dbReference>
<accession>A0A399JCJ7</accession>
<evidence type="ECO:0000259" key="10">
    <source>
        <dbReference type="PROSITE" id="PS50109"/>
    </source>
</evidence>
<organism evidence="11 12">
    <name type="scientific">Galactobacter valiniphilus</name>
    <dbReference type="NCBI Taxonomy" id="2676122"/>
    <lineage>
        <taxon>Bacteria</taxon>
        <taxon>Bacillati</taxon>
        <taxon>Actinomycetota</taxon>
        <taxon>Actinomycetes</taxon>
        <taxon>Micrococcales</taxon>
        <taxon>Micrococcaceae</taxon>
        <taxon>Galactobacter</taxon>
    </lineage>
</organism>
<keyword evidence="9" id="KW-0812">Transmembrane</keyword>
<keyword evidence="3" id="KW-0597">Phosphoprotein</keyword>
<keyword evidence="7" id="KW-0067">ATP-binding</keyword>
<keyword evidence="9" id="KW-1133">Transmembrane helix</keyword>
<evidence type="ECO:0000256" key="3">
    <source>
        <dbReference type="ARBA" id="ARBA00022553"/>
    </source>
</evidence>
<proteinExistence type="predicted"/>
<evidence type="ECO:0000256" key="8">
    <source>
        <dbReference type="SAM" id="MobiDB-lite"/>
    </source>
</evidence>
<dbReference type="GO" id="GO:0000155">
    <property type="term" value="F:phosphorelay sensor kinase activity"/>
    <property type="evidence" value="ECO:0007669"/>
    <property type="project" value="InterPro"/>
</dbReference>
<reference evidence="11 12" key="1">
    <citation type="submission" date="2018-07" db="EMBL/GenBank/DDBJ databases">
        <title>Arthrobacter sp. nov., isolated from raw cow's milk with high bacterial count.</title>
        <authorList>
            <person name="Hahne J."/>
            <person name="Isele D."/>
            <person name="Lipski A."/>
        </authorList>
    </citation>
    <scope>NUCLEOTIDE SEQUENCE [LARGE SCALE GENOMIC DNA]</scope>
    <source>
        <strain evidence="11 12">JZ R-35</strain>
    </source>
</reference>
<evidence type="ECO:0000256" key="6">
    <source>
        <dbReference type="ARBA" id="ARBA00022777"/>
    </source>
</evidence>
<keyword evidence="4" id="KW-0808">Transferase</keyword>
<feature type="region of interest" description="Disordered" evidence="8">
    <location>
        <begin position="50"/>
        <end position="94"/>
    </location>
</feature>
<dbReference type="AlphaFoldDB" id="A0A399JCJ7"/>
<dbReference type="Proteomes" id="UP000265419">
    <property type="component" value="Unassembled WGS sequence"/>
</dbReference>
<dbReference type="SUPFAM" id="SSF55874">
    <property type="entry name" value="ATPase domain of HSP90 chaperone/DNA topoisomerase II/histidine kinase"/>
    <property type="match status" value="1"/>
</dbReference>
<dbReference type="InterPro" id="IPR005467">
    <property type="entry name" value="His_kinase_dom"/>
</dbReference>
<dbReference type="Pfam" id="PF14689">
    <property type="entry name" value="SPOB_a"/>
    <property type="match status" value="1"/>
</dbReference>
<feature type="compositionally biased region" description="Basic and acidic residues" evidence="8">
    <location>
        <begin position="661"/>
        <end position="682"/>
    </location>
</feature>
<dbReference type="SUPFAM" id="SSF103190">
    <property type="entry name" value="Sensory domain-like"/>
    <property type="match status" value="1"/>
</dbReference>
<dbReference type="PANTHER" id="PTHR44936:SF10">
    <property type="entry name" value="SENSOR PROTEIN RSTB"/>
    <property type="match status" value="1"/>
</dbReference>
<feature type="transmembrane region" description="Helical" evidence="9">
    <location>
        <begin position="106"/>
        <end position="125"/>
    </location>
</feature>
<sequence length="682" mass="71299">MVLTFRGWWVRERSRRSPPPVVGVTAHSMVGPQPPSPRLAFIEFLHARHAKGTPRPRARDTEGRGVGSRARAQRTTAPAHPGKTGSPGHGKGGNVRSWSLARRVLVVQWIALAALTIAAGVSTYLQTRSVIFERTTAATTQLARLGADDPRVAAAYASADPTAGLQPLTDRIIADSGMDFATFISRDGLRLSYHRPGYVGTPYSGTLAPVWNGETVTEVSTTATAGESTRSVVPIYATGPDGERTIVGALTVGKQVKALEVMAASDLPNVLITSLAFAVVLGLGSWWGSRYLQRATAGLGPEALSRHFAVADAALLSVDEGILLADSGGRIVFHNRAADALLGLRGGPAAPGGPVEAEKLGLPPSINELVASGRRVEDEPHRVGTRMVIVSQRPLQRRGAGRGGERGPVASPVAGMAAGTVLTIHDHSAVQALAGELASTRSFSDALRAQNHDHANRLHTLLGLLEVDRPDEARALLIESLASSRGRGGVEGADGDAVLAALTQGKIAQAAERGVELSVAVDLSRRTGLPAPDLVGIFGNLLDNAIDAAAEAEPDGRWVSLQAALEDPEGHAPWLVASVANGGAAPSHEARQHMFEAGFSTKPTRALGRGQGLAIVAAAVARLGGRVEVVTDSGTVFTVELPLPADEDFEPVVRATTPHTADLRDDAVTARSERSVAKEARP</sequence>
<comment type="catalytic activity">
    <reaction evidence="1">
        <text>ATP + protein L-histidine = ADP + protein N-phospho-L-histidine.</text>
        <dbReference type="EC" id="2.7.13.3"/>
    </reaction>
</comment>
<dbReference type="InterPro" id="IPR003594">
    <property type="entry name" value="HATPase_dom"/>
</dbReference>
<dbReference type="SMART" id="SM00387">
    <property type="entry name" value="HATPase_c"/>
    <property type="match status" value="1"/>
</dbReference>
<dbReference type="InterPro" id="IPR039506">
    <property type="entry name" value="SPOB_a"/>
</dbReference>
<dbReference type="EMBL" id="QQXK01000008">
    <property type="protein sequence ID" value="RII42800.1"/>
    <property type="molecule type" value="Genomic_DNA"/>
</dbReference>
<dbReference type="PROSITE" id="PS50109">
    <property type="entry name" value="HIS_KIN"/>
    <property type="match status" value="1"/>
</dbReference>